<evidence type="ECO:0000313" key="3">
    <source>
        <dbReference type="EMBL" id="TDR42542.1"/>
    </source>
</evidence>
<accession>A0A4R6YV97</accession>
<evidence type="ECO:0000313" key="4">
    <source>
        <dbReference type="Proteomes" id="UP000295293"/>
    </source>
</evidence>
<dbReference type="OrthoDB" id="28717at2"/>
<dbReference type="RefSeq" id="WP_133819360.1">
    <property type="nucleotide sequence ID" value="NZ_SNZH01000008.1"/>
</dbReference>
<evidence type="ECO:0008006" key="5">
    <source>
        <dbReference type="Google" id="ProtNLM"/>
    </source>
</evidence>
<dbReference type="EMBL" id="SNZH01000008">
    <property type="protein sequence ID" value="TDR42542.1"/>
    <property type="molecule type" value="Genomic_DNA"/>
</dbReference>
<keyword evidence="1" id="KW-1133">Transmembrane helix</keyword>
<protein>
    <recommendedName>
        <fullName evidence="5">Secreted protein</fullName>
    </recommendedName>
</protein>
<feature type="signal peptide" evidence="2">
    <location>
        <begin position="1"/>
        <end position="22"/>
    </location>
</feature>
<dbReference type="AlphaFoldDB" id="A0A4R6YV97"/>
<keyword evidence="2" id="KW-0732">Signal</keyword>
<feature type="transmembrane region" description="Helical" evidence="1">
    <location>
        <begin position="249"/>
        <end position="266"/>
    </location>
</feature>
<gene>
    <name evidence="3" type="ORF">DFR29_108126</name>
</gene>
<keyword evidence="1" id="KW-0472">Membrane</keyword>
<name>A0A4R6YV97_9GAMM</name>
<keyword evidence="1" id="KW-0812">Transmembrane</keyword>
<proteinExistence type="predicted"/>
<reference evidence="3 4" key="1">
    <citation type="submission" date="2019-03" db="EMBL/GenBank/DDBJ databases">
        <title>Genomic Encyclopedia of Type Strains, Phase IV (KMG-IV): sequencing the most valuable type-strain genomes for metagenomic binning, comparative biology and taxonomic classification.</title>
        <authorList>
            <person name="Goeker M."/>
        </authorList>
    </citation>
    <scope>NUCLEOTIDE SEQUENCE [LARGE SCALE GENOMIC DNA]</scope>
    <source>
        <strain evidence="3 4">DSM 21667</strain>
    </source>
</reference>
<organism evidence="3 4">
    <name type="scientific">Tahibacter aquaticus</name>
    <dbReference type="NCBI Taxonomy" id="520092"/>
    <lineage>
        <taxon>Bacteria</taxon>
        <taxon>Pseudomonadati</taxon>
        <taxon>Pseudomonadota</taxon>
        <taxon>Gammaproteobacteria</taxon>
        <taxon>Lysobacterales</taxon>
        <taxon>Rhodanobacteraceae</taxon>
        <taxon>Tahibacter</taxon>
    </lineage>
</organism>
<evidence type="ECO:0000256" key="2">
    <source>
        <dbReference type="SAM" id="SignalP"/>
    </source>
</evidence>
<keyword evidence="4" id="KW-1185">Reference proteome</keyword>
<evidence type="ECO:0000256" key="1">
    <source>
        <dbReference type="SAM" id="Phobius"/>
    </source>
</evidence>
<comment type="caution">
    <text evidence="3">The sequence shown here is derived from an EMBL/GenBank/DDBJ whole genome shotgun (WGS) entry which is preliminary data.</text>
</comment>
<dbReference type="Proteomes" id="UP000295293">
    <property type="component" value="Unassembled WGS sequence"/>
</dbReference>
<sequence>MRNRFRLIAAVSLLVCASASEAVFTNGGFEQNSFAGWTLGGGTNPGLAGAPPFTGASVQINPGATGPASLVGATADPRAPGIVLPRVGRYTAKINDEGTNAIVTTLRQTDTVTAADIDPADGLPHLRFSFAPVLDDPSHSPEEQPYFYVVVRNVADNSVLFEQFAYSGQPGVTFQQGTGTWKFLPFQNVDAVLPAGTVGQQIELTVIGADCSLGGHAGYVYVDGFGSAQVGGGAGTGTPAVPVPALDRLGMLLMALLLAGCGLFSWRRA</sequence>
<feature type="chain" id="PRO_5020594049" description="Secreted protein" evidence="2">
    <location>
        <begin position="23"/>
        <end position="269"/>
    </location>
</feature>